<dbReference type="Pfam" id="PF00096">
    <property type="entry name" value="zf-C2H2"/>
    <property type="match status" value="6"/>
</dbReference>
<evidence type="ECO:0000256" key="6">
    <source>
        <dbReference type="SAM" id="MobiDB-lite"/>
    </source>
</evidence>
<feature type="domain" description="C2H2-type" evidence="7">
    <location>
        <begin position="1446"/>
        <end position="1469"/>
    </location>
</feature>
<feature type="domain" description="C2H2-type" evidence="7">
    <location>
        <begin position="695"/>
        <end position="722"/>
    </location>
</feature>
<feature type="compositionally biased region" description="Polar residues" evidence="6">
    <location>
        <begin position="213"/>
        <end position="225"/>
    </location>
</feature>
<feature type="region of interest" description="Disordered" evidence="6">
    <location>
        <begin position="397"/>
        <end position="437"/>
    </location>
</feature>
<feature type="domain" description="C2H2-type" evidence="7">
    <location>
        <begin position="1318"/>
        <end position="1340"/>
    </location>
</feature>
<dbReference type="PROSITE" id="PS00028">
    <property type="entry name" value="ZINC_FINGER_C2H2_1"/>
    <property type="match status" value="17"/>
</dbReference>
<dbReference type="InterPro" id="IPR013087">
    <property type="entry name" value="Znf_C2H2_type"/>
</dbReference>
<dbReference type="GO" id="GO:0008270">
    <property type="term" value="F:zinc ion binding"/>
    <property type="evidence" value="ECO:0007669"/>
    <property type="project" value="UniProtKB-KW"/>
</dbReference>
<dbReference type="FunFam" id="3.30.160.60:FF:000690">
    <property type="entry name" value="Zinc finger protein 354C"/>
    <property type="match status" value="1"/>
</dbReference>
<dbReference type="PANTHER" id="PTHR24379">
    <property type="entry name" value="KRAB AND ZINC FINGER DOMAIN-CONTAINING"/>
    <property type="match status" value="1"/>
</dbReference>
<dbReference type="Pfam" id="PF13912">
    <property type="entry name" value="zf-C2H2_6"/>
    <property type="match status" value="2"/>
</dbReference>
<feature type="domain" description="C2H2-type" evidence="7">
    <location>
        <begin position="1012"/>
        <end position="1039"/>
    </location>
</feature>
<keyword evidence="3 5" id="KW-0863">Zinc-finger</keyword>
<evidence type="ECO:0000256" key="4">
    <source>
        <dbReference type="ARBA" id="ARBA00022833"/>
    </source>
</evidence>
<evidence type="ECO:0000259" key="7">
    <source>
        <dbReference type="PROSITE" id="PS50157"/>
    </source>
</evidence>
<reference evidence="8 9" key="1">
    <citation type="submission" date="2024-03" db="EMBL/GenBank/DDBJ databases">
        <title>The genome assembly and annotation of the cricket Gryllus longicercus Weissman &amp; Gray.</title>
        <authorList>
            <person name="Szrajer S."/>
            <person name="Gray D."/>
            <person name="Ylla G."/>
        </authorList>
    </citation>
    <scope>NUCLEOTIDE SEQUENCE [LARGE SCALE GENOMIC DNA]</scope>
    <source>
        <strain evidence="8">DAG 2021-001</strain>
        <tissue evidence="8">Whole body minus gut</tissue>
    </source>
</reference>
<keyword evidence="9" id="KW-1185">Reference proteome</keyword>
<feature type="domain" description="C2H2-type" evidence="7">
    <location>
        <begin position="667"/>
        <end position="694"/>
    </location>
</feature>
<comment type="caution">
    <text evidence="8">The sequence shown here is derived from an EMBL/GenBank/DDBJ whole genome shotgun (WGS) entry which is preliminary data.</text>
</comment>
<evidence type="ECO:0000313" key="9">
    <source>
        <dbReference type="Proteomes" id="UP001378592"/>
    </source>
</evidence>
<feature type="domain" description="C2H2-type" evidence="7">
    <location>
        <begin position="1075"/>
        <end position="1103"/>
    </location>
</feature>
<dbReference type="PANTHER" id="PTHR24379:SF121">
    <property type="entry name" value="C2H2-TYPE DOMAIN-CONTAINING PROTEIN"/>
    <property type="match status" value="1"/>
</dbReference>
<dbReference type="GO" id="GO:0000785">
    <property type="term" value="C:chromatin"/>
    <property type="evidence" value="ECO:0007669"/>
    <property type="project" value="UniProtKB-ARBA"/>
</dbReference>
<evidence type="ECO:0000256" key="2">
    <source>
        <dbReference type="ARBA" id="ARBA00022737"/>
    </source>
</evidence>
<gene>
    <name evidence="8" type="ORF">R5R35_005796</name>
</gene>
<feature type="domain" description="C2H2-type" evidence="7">
    <location>
        <begin position="819"/>
        <end position="847"/>
    </location>
</feature>
<dbReference type="GO" id="GO:0040029">
    <property type="term" value="P:epigenetic regulation of gene expression"/>
    <property type="evidence" value="ECO:0007669"/>
    <property type="project" value="UniProtKB-ARBA"/>
</dbReference>
<dbReference type="SMART" id="SM00355">
    <property type="entry name" value="ZnF_C2H2"/>
    <property type="match status" value="22"/>
</dbReference>
<feature type="domain" description="C2H2-type" evidence="7">
    <location>
        <begin position="792"/>
        <end position="819"/>
    </location>
</feature>
<organism evidence="8 9">
    <name type="scientific">Gryllus longicercus</name>
    <dbReference type="NCBI Taxonomy" id="2509291"/>
    <lineage>
        <taxon>Eukaryota</taxon>
        <taxon>Metazoa</taxon>
        <taxon>Ecdysozoa</taxon>
        <taxon>Arthropoda</taxon>
        <taxon>Hexapoda</taxon>
        <taxon>Insecta</taxon>
        <taxon>Pterygota</taxon>
        <taxon>Neoptera</taxon>
        <taxon>Polyneoptera</taxon>
        <taxon>Orthoptera</taxon>
        <taxon>Ensifera</taxon>
        <taxon>Gryllidea</taxon>
        <taxon>Grylloidea</taxon>
        <taxon>Gryllidae</taxon>
        <taxon>Gryllinae</taxon>
        <taxon>Gryllus</taxon>
    </lineage>
</organism>
<dbReference type="SUPFAM" id="SSF57667">
    <property type="entry name" value="beta-beta-alpha zinc fingers"/>
    <property type="match status" value="9"/>
</dbReference>
<dbReference type="Gene3D" id="3.30.160.60">
    <property type="entry name" value="Classic Zinc Finger"/>
    <property type="match status" value="10"/>
</dbReference>
<keyword evidence="4" id="KW-0862">Zinc</keyword>
<feature type="domain" description="C2H2-type" evidence="7">
    <location>
        <begin position="601"/>
        <end position="628"/>
    </location>
</feature>
<dbReference type="PROSITE" id="PS50157">
    <property type="entry name" value="ZINC_FINGER_C2H2_2"/>
    <property type="match status" value="17"/>
</dbReference>
<feature type="domain" description="C2H2-type" evidence="7">
    <location>
        <begin position="943"/>
        <end position="971"/>
    </location>
</feature>
<feature type="compositionally biased region" description="Basic and acidic residues" evidence="6">
    <location>
        <begin position="409"/>
        <end position="434"/>
    </location>
</feature>
<feature type="domain" description="C2H2-type" evidence="7">
    <location>
        <begin position="1346"/>
        <end position="1373"/>
    </location>
</feature>
<evidence type="ECO:0000313" key="8">
    <source>
        <dbReference type="EMBL" id="KAK7873816.1"/>
    </source>
</evidence>
<feature type="domain" description="C2H2-type" evidence="7">
    <location>
        <begin position="908"/>
        <end position="936"/>
    </location>
</feature>
<feature type="domain" description="C2H2-type" evidence="7">
    <location>
        <begin position="1040"/>
        <end position="1068"/>
    </location>
</feature>
<proteinExistence type="predicted"/>
<evidence type="ECO:0000256" key="5">
    <source>
        <dbReference type="PROSITE-ProRule" id="PRU00042"/>
    </source>
</evidence>
<sequence>MNVYEELCFVSAKEMDVSNCESEEEELPRPETVTVIQDEFAEDTDPFVSHNSDPLSVDPLSLERSIEPPRQPIKEEQGDISEVCVKIELSDSEDEISNVSICHMPEDDGYRSGNDEDVLHKNQPKSNRINNAQTNINEAAANKLNEKLGEVENANVKKGASAQEGIPKPKRSQVNGVSEIQANVCSNIDLCCPEVGSGILDRSCGLEMQVSQNQQKRTTKENNVSGPKETTCLERDNSNTLDSSFAETRQALAGNSFKTSVNFPKRKEPKERIEETEKLLPLCNIERKVKVVLTRCKEAEMLASSMKIAGQRLSERKHNNDVPAINLSPTRGNEINSVKGSRVDEMAEKKISILKIGRNRDANGWMVMSAGEKVSSKLGTKSAKVQKTVASQDLENALVPGDESASSVSRDKTISGKEVQDFSEGRDELGEHQTADGTGGSVRKFLLENSSEGAVLKPWSCIICHKSFDNPFAMSGHTGHCKRRLQNKRICRTLTDLKEHLQVVDRYKCEICQQKFASMKGMKVHKTLVGHNHDLKENEKHLNLNTPEAQLQDIQKFEEKLRNNPQTPIPNKCMASQYVKQVKNSNIDFSRVLPSRSRNVYSCDLCSLRFSNGLKLQVHALQHRKQTHYLNSLKGKLPQTASKINVKQRVRKGLQEHSDQCAEDKLYQCNKRPEAFYARLGIKTHLNEHTGTRPYKCEKCGNAFYNKWSLARHKKLHKLEYVCSLCGISFSFSEQLENHKCSFTKPVTMIDEASEYLLQPLDSFNINSSKHNERHLEVNIKSSTAKTICKKNSCKICGKIMASRITLKRHMYSHIGKTKQCTFCDKKCSSLSRLKDHIRAWHTFEKPYKCDLCDNAYASANTLRLHKQNKHGNKKNVIKEISTKQHSATHENLVKQQKMRSQLIRKAFKCSKCPALFTTYGNLKRHLIRFHLKGKKEESVNIYKCEHCEASFHINSSLNRHINHFHSRKVKDMSAFKSVSPTSNEKDASEVTITSSIAGNPGNHILDSEKPFQCNLCDKSFSLSSRLKDHLNCHTLEKPYQCHLCDKAYCSSDALRAHRNRKHKVKRKGIGKLLHQCDECQTQFSTSGYLLRHKNRFHLKNTQTEAIEEYKFEQRAASFQLIESVHQHNDLKSGNIEGSFASKSYPETKPIECNYCTASYNYCKSFVKHLFQNHGIKEVEIQKLESEECDVCHRFLRKGNLKRHKREVHHIEESEQDTSENILPDNILRHVRQTKSISSTYALNSQSNHQFNKFDTVFNQNKSLVKPKASVHVENKKKTFDINPSRKYFKCNLCSANFFNKYNLNRHKRSLHFNEEAFQCSVCQKIFSSAIVLIKHHEKHFKKLNFSCSRCGKSFKQLQHMEEHMLTHCNPTSLFHCDICSLSFQTLNDLKNHKQSHKFKSSLRKVESKSKELVSKKHKCDICNKLFSRKDAVNRHKKIHENVFPYKCEICGVFFQQLYKLVLHTRTHSRTIN</sequence>
<feature type="domain" description="C2H2-type" evidence="7">
    <location>
        <begin position="848"/>
        <end position="876"/>
    </location>
</feature>
<feature type="domain" description="C2H2-type" evidence="7">
    <location>
        <begin position="1289"/>
        <end position="1317"/>
    </location>
</feature>
<feature type="domain" description="C2H2-type" evidence="7">
    <location>
        <begin position="1375"/>
        <end position="1402"/>
    </location>
</feature>
<keyword evidence="1" id="KW-0479">Metal-binding</keyword>
<feature type="domain" description="C2H2-type" evidence="7">
    <location>
        <begin position="1418"/>
        <end position="1445"/>
    </location>
</feature>
<accession>A0AAN9W0W6</accession>
<protein>
    <recommendedName>
        <fullName evidence="7">C2H2-type domain-containing protein</fullName>
    </recommendedName>
</protein>
<dbReference type="EMBL" id="JAZDUA010000009">
    <property type="protein sequence ID" value="KAK7873816.1"/>
    <property type="molecule type" value="Genomic_DNA"/>
</dbReference>
<dbReference type="FunFam" id="3.30.160.60:FF:000065">
    <property type="entry name" value="B-cell CLL/lymphoma 6, member B"/>
    <property type="match status" value="1"/>
</dbReference>
<evidence type="ECO:0000256" key="3">
    <source>
        <dbReference type="ARBA" id="ARBA00022771"/>
    </source>
</evidence>
<dbReference type="Proteomes" id="UP001378592">
    <property type="component" value="Unassembled WGS sequence"/>
</dbReference>
<name>A0AAN9W0W6_9ORTH</name>
<keyword evidence="2" id="KW-0677">Repeat</keyword>
<dbReference type="GO" id="GO:0003682">
    <property type="term" value="F:chromatin binding"/>
    <property type="evidence" value="ECO:0007669"/>
    <property type="project" value="UniProtKB-ARBA"/>
</dbReference>
<feature type="region of interest" description="Disordered" evidence="6">
    <location>
        <begin position="213"/>
        <end position="236"/>
    </location>
</feature>
<evidence type="ECO:0000256" key="1">
    <source>
        <dbReference type="ARBA" id="ARBA00022723"/>
    </source>
</evidence>
<dbReference type="FunFam" id="3.30.160.60:FF:000100">
    <property type="entry name" value="Zinc finger 45-like"/>
    <property type="match status" value="1"/>
</dbReference>
<dbReference type="InterPro" id="IPR036236">
    <property type="entry name" value="Znf_C2H2_sf"/>
</dbReference>